<dbReference type="GO" id="GO:0007155">
    <property type="term" value="P:cell adhesion"/>
    <property type="evidence" value="ECO:0007669"/>
    <property type="project" value="InterPro"/>
</dbReference>
<dbReference type="PANTHER" id="PTHR42953">
    <property type="entry name" value="HIGH-AFFINITY ZINC UPTAKE SYSTEM PROTEIN ZNUA-RELATED"/>
    <property type="match status" value="1"/>
</dbReference>
<dbReference type="GO" id="GO:0046872">
    <property type="term" value="F:metal ion binding"/>
    <property type="evidence" value="ECO:0007669"/>
    <property type="project" value="UniProtKB-KW"/>
</dbReference>
<dbReference type="PRINTS" id="PR00690">
    <property type="entry name" value="ADHESNFAMILY"/>
</dbReference>
<evidence type="ECO:0000256" key="7">
    <source>
        <dbReference type="SAM" id="SignalP"/>
    </source>
</evidence>
<comment type="similarity">
    <text evidence="2 6">Belongs to the bacterial solute-binding protein 9 family.</text>
</comment>
<accession>A0A0K8MAD3</accession>
<dbReference type="Pfam" id="PF01297">
    <property type="entry name" value="ZnuA"/>
    <property type="match status" value="1"/>
</dbReference>
<dbReference type="AlphaFoldDB" id="A0A0K8MAD3"/>
<dbReference type="Proteomes" id="UP000036771">
    <property type="component" value="Unassembled WGS sequence"/>
</dbReference>
<dbReference type="InterPro" id="IPR006128">
    <property type="entry name" value="Lipoprotein_PsaA-like"/>
</dbReference>
<comment type="caution">
    <text evidence="8">The sequence shown here is derived from an EMBL/GenBank/DDBJ whole genome shotgun (WGS) entry which is preliminary data.</text>
</comment>
<organism evidence="8 9">
    <name type="scientific">Caedimonas varicaedens</name>
    <dbReference type="NCBI Taxonomy" id="1629334"/>
    <lineage>
        <taxon>Bacteria</taxon>
        <taxon>Pseudomonadati</taxon>
        <taxon>Pseudomonadota</taxon>
        <taxon>Alphaproteobacteria</taxon>
        <taxon>Holosporales</taxon>
        <taxon>Caedimonadaceae</taxon>
        <taxon>Caedimonas</taxon>
    </lineage>
</organism>
<keyword evidence="3 6" id="KW-0813">Transport</keyword>
<dbReference type="STRING" id="1629334.Cva_00028"/>
<dbReference type="SUPFAM" id="SSF53807">
    <property type="entry name" value="Helical backbone' metal receptor"/>
    <property type="match status" value="1"/>
</dbReference>
<proteinExistence type="inferred from homology"/>
<dbReference type="PANTHER" id="PTHR42953:SF1">
    <property type="entry name" value="METAL-BINDING PROTEIN HI_0362-RELATED"/>
    <property type="match status" value="1"/>
</dbReference>
<evidence type="ECO:0000313" key="8">
    <source>
        <dbReference type="EMBL" id="GAO97397.1"/>
    </source>
</evidence>
<keyword evidence="9" id="KW-1185">Reference proteome</keyword>
<evidence type="ECO:0000256" key="6">
    <source>
        <dbReference type="RuleBase" id="RU003512"/>
    </source>
</evidence>
<evidence type="ECO:0000256" key="4">
    <source>
        <dbReference type="ARBA" id="ARBA00022723"/>
    </source>
</evidence>
<evidence type="ECO:0000313" key="9">
    <source>
        <dbReference type="Proteomes" id="UP000036771"/>
    </source>
</evidence>
<protein>
    <submittedName>
        <fullName evidence="8">Putative periplasmic iron-binding protein</fullName>
    </submittedName>
</protein>
<dbReference type="OrthoDB" id="9793396at2"/>
<dbReference type="GO" id="GO:0030313">
    <property type="term" value="C:cell envelope"/>
    <property type="evidence" value="ECO:0007669"/>
    <property type="project" value="UniProtKB-SubCell"/>
</dbReference>
<evidence type="ECO:0000256" key="5">
    <source>
        <dbReference type="ARBA" id="ARBA00022729"/>
    </source>
</evidence>
<dbReference type="PRINTS" id="PR00691">
    <property type="entry name" value="ADHESINB"/>
</dbReference>
<dbReference type="GO" id="GO:0030001">
    <property type="term" value="P:metal ion transport"/>
    <property type="evidence" value="ECO:0007669"/>
    <property type="project" value="InterPro"/>
</dbReference>
<keyword evidence="4" id="KW-0479">Metal-binding</keyword>
<dbReference type="Gene3D" id="3.40.50.1980">
    <property type="entry name" value="Nitrogenase molybdenum iron protein domain"/>
    <property type="match status" value="2"/>
</dbReference>
<reference evidence="8 9" key="1">
    <citation type="submission" date="2015-03" db="EMBL/GenBank/DDBJ databases">
        <title>Caedibacter varicaedens, whole genome shotgun sequence.</title>
        <authorList>
            <person name="Suzuki H."/>
            <person name="Dapper A.L."/>
            <person name="Gibson A.K."/>
            <person name="Jackson C."/>
            <person name="Lee H."/>
            <person name="Pejaver V.R."/>
            <person name="Doak T."/>
            <person name="Lynch M."/>
        </authorList>
    </citation>
    <scope>NUCLEOTIDE SEQUENCE [LARGE SCALE GENOMIC DNA]</scope>
</reference>
<dbReference type="InterPro" id="IPR006127">
    <property type="entry name" value="ZnuA-like"/>
</dbReference>
<evidence type="ECO:0000256" key="3">
    <source>
        <dbReference type="ARBA" id="ARBA00022448"/>
    </source>
</evidence>
<dbReference type="InterPro" id="IPR006129">
    <property type="entry name" value="AdhesinB"/>
</dbReference>
<sequence precursor="true">MKVALIAALSFFLSSSYATATEKKQEVIVSFSILADFVKVIGREHVHVTSIVPPNSDPHVYQPTPEIPALLSHADLVIMNGLDFEGWIARLLESTKYQGVVSIATEGITPRILLEPGLSSAQAVPDPHAWHDVSHAISYVKNIRNALIKVDPLHQKDYEKHAKEYIQQLNLLDTWIQETFSKISPEKRTIISAHDAFGYFAERYGLKIYALQGLSTESEPSARKVADLIDIIHKNNIRALFCENITNHRLLEQIAHETNIEIGGTLYSDALSDDSGPAKNYLELMRHNVSVLSSTLSQK</sequence>
<dbReference type="EMBL" id="BBVC01000002">
    <property type="protein sequence ID" value="GAO97397.1"/>
    <property type="molecule type" value="Genomic_DNA"/>
</dbReference>
<feature type="signal peptide" evidence="7">
    <location>
        <begin position="1"/>
        <end position="20"/>
    </location>
</feature>
<evidence type="ECO:0000256" key="1">
    <source>
        <dbReference type="ARBA" id="ARBA00004196"/>
    </source>
</evidence>
<comment type="subcellular location">
    <subcellularLocation>
        <location evidence="1">Cell envelope</location>
    </subcellularLocation>
</comment>
<dbReference type="InterPro" id="IPR050492">
    <property type="entry name" value="Bact_metal-bind_prot9"/>
</dbReference>
<feature type="chain" id="PRO_5005512623" evidence="7">
    <location>
        <begin position="21"/>
        <end position="299"/>
    </location>
</feature>
<name>A0A0K8MAD3_9PROT</name>
<gene>
    <name evidence="8" type="ORF">Cva_00028</name>
</gene>
<evidence type="ECO:0000256" key="2">
    <source>
        <dbReference type="ARBA" id="ARBA00011028"/>
    </source>
</evidence>
<keyword evidence="5 7" id="KW-0732">Signal</keyword>